<dbReference type="CDD" id="cd05238">
    <property type="entry name" value="Gne_like_SDR_e"/>
    <property type="match status" value="1"/>
</dbReference>
<dbReference type="PANTHER" id="PTHR43103">
    <property type="entry name" value="NUCLEOSIDE-DIPHOSPHATE-SUGAR EPIMERASE"/>
    <property type="match status" value="1"/>
</dbReference>
<evidence type="ECO:0000259" key="3">
    <source>
        <dbReference type="Pfam" id="PF01370"/>
    </source>
</evidence>
<dbReference type="InterPro" id="IPR001509">
    <property type="entry name" value="Epimerase_deHydtase"/>
</dbReference>
<reference evidence="4" key="1">
    <citation type="submission" date="2016-04" db="EMBL/GenBank/DDBJ databases">
        <authorList>
            <person name="Evans L.H."/>
            <person name="Alamgir A."/>
            <person name="Owens N."/>
            <person name="Weber N.D."/>
            <person name="Virtaneva K."/>
            <person name="Barbian K."/>
            <person name="Babar A."/>
            <person name="Rosenke K."/>
        </authorList>
    </citation>
    <scope>NUCLEOTIDE SEQUENCE</scope>
    <source>
        <strain evidence="4">86</strain>
    </source>
</reference>
<accession>A0A212KJW0</accession>
<keyword evidence="1" id="KW-0521">NADP</keyword>
<protein>
    <recommendedName>
        <fullName evidence="3">NAD-dependent epimerase/dehydratase domain-containing protein</fullName>
    </recommendedName>
</protein>
<dbReference type="EMBL" id="FLUO01000002">
    <property type="protein sequence ID" value="SBW11947.1"/>
    <property type="molecule type" value="Genomic_DNA"/>
</dbReference>
<evidence type="ECO:0000313" key="4">
    <source>
        <dbReference type="EMBL" id="SBW11947.1"/>
    </source>
</evidence>
<evidence type="ECO:0000256" key="1">
    <source>
        <dbReference type="ARBA" id="ARBA00022857"/>
    </source>
</evidence>
<feature type="domain" description="NAD-dependent epimerase/dehydratase" evidence="3">
    <location>
        <begin position="3"/>
        <end position="223"/>
    </location>
</feature>
<proteinExistence type="predicted"/>
<dbReference type="InterPro" id="IPR036291">
    <property type="entry name" value="NAD(P)-bd_dom_sf"/>
</dbReference>
<keyword evidence="2" id="KW-0119">Carbohydrate metabolism</keyword>
<name>A0A212KJW0_9PROT</name>
<evidence type="ECO:0000256" key="2">
    <source>
        <dbReference type="ARBA" id="ARBA00023277"/>
    </source>
</evidence>
<dbReference type="GO" id="GO:0016491">
    <property type="term" value="F:oxidoreductase activity"/>
    <property type="evidence" value="ECO:0007669"/>
    <property type="project" value="InterPro"/>
</dbReference>
<dbReference type="PANTHER" id="PTHR43103:SF3">
    <property type="entry name" value="ADP-L-GLYCERO-D-MANNO-HEPTOSE-6-EPIMERASE"/>
    <property type="match status" value="1"/>
</dbReference>
<dbReference type="Pfam" id="PF01370">
    <property type="entry name" value="Epimerase"/>
    <property type="match status" value="1"/>
</dbReference>
<dbReference type="SUPFAM" id="SSF51735">
    <property type="entry name" value="NAD(P)-binding Rossmann-fold domains"/>
    <property type="match status" value="1"/>
</dbReference>
<dbReference type="Gene3D" id="3.90.25.10">
    <property type="entry name" value="UDP-galactose 4-epimerase, domain 1"/>
    <property type="match status" value="1"/>
</dbReference>
<organism evidence="4">
    <name type="scientific">uncultured Alphaproteobacteria bacterium</name>
    <dbReference type="NCBI Taxonomy" id="91750"/>
    <lineage>
        <taxon>Bacteria</taxon>
        <taxon>Pseudomonadati</taxon>
        <taxon>Pseudomonadota</taxon>
        <taxon>Alphaproteobacteria</taxon>
        <taxon>environmental samples</taxon>
    </lineage>
</organism>
<dbReference type="NCBIfam" id="NF043036">
    <property type="entry name" value="ErythonDh"/>
    <property type="match status" value="1"/>
</dbReference>
<gene>
    <name evidence="4" type="ORF">KL86APRO_20366</name>
</gene>
<dbReference type="AlphaFoldDB" id="A0A212KJW0"/>
<dbReference type="Gene3D" id="3.40.50.720">
    <property type="entry name" value="NAD(P)-binding Rossmann-like Domain"/>
    <property type="match status" value="1"/>
</dbReference>
<dbReference type="InterPro" id="IPR050005">
    <property type="entry name" value="DenD"/>
</dbReference>
<sequence length="319" mass="33378">MKVLVTGAAGFLGSRLIRALLAGEGPMGRVDAVVAADMAACPVKDPRVVSRAGSVVDPAFAAAAVEPGTDVVYHLAAVLSGQSEAEFDIGMRVNVDATRLLLEACRRLDKPPRFVFTSSLAVFGGPMPEVVPEDMVLMPQSSYGAEKAIGELMVCEYARKGFVDGVVCRLPTITVRPGKPNSAASSFVSGIIREPLNGEPSECPVPLDTRLWISSPDAAVANLVRAGAISADRLGGRPVLNLPGITVTAAEMLDSLERLGGPAARAKVALTDVERIKAIVCSWPGAFDVARPLALGFAADADFDGIVRQYMDDLAHARG</sequence>